<dbReference type="SUPFAM" id="SSF88946">
    <property type="entry name" value="Sigma2 domain of RNA polymerase sigma factors"/>
    <property type="match status" value="1"/>
</dbReference>
<dbReference type="Pfam" id="PF08281">
    <property type="entry name" value="Sigma70_r4_2"/>
    <property type="match status" value="1"/>
</dbReference>
<dbReference type="PANTHER" id="PTHR43133">
    <property type="entry name" value="RNA POLYMERASE ECF-TYPE SIGMA FACTO"/>
    <property type="match status" value="1"/>
</dbReference>
<gene>
    <name evidence="9" type="ORF">GO495_11345</name>
</gene>
<dbReference type="InterPro" id="IPR013249">
    <property type="entry name" value="RNA_pol_sigma70_r4_t2"/>
</dbReference>
<proteinExistence type="inferred from homology"/>
<accession>A0A6N8JAB2</accession>
<dbReference type="OrthoDB" id="799938at2"/>
<protein>
    <recommendedName>
        <fullName evidence="6">RNA polymerase sigma factor</fullName>
    </recommendedName>
</protein>
<evidence type="ECO:0000256" key="5">
    <source>
        <dbReference type="ARBA" id="ARBA00023163"/>
    </source>
</evidence>
<evidence type="ECO:0000256" key="2">
    <source>
        <dbReference type="ARBA" id="ARBA00023015"/>
    </source>
</evidence>
<dbReference type="NCBIfam" id="TIGR02985">
    <property type="entry name" value="Sig70_bacteroi1"/>
    <property type="match status" value="1"/>
</dbReference>
<dbReference type="PROSITE" id="PS01063">
    <property type="entry name" value="SIGMA70_ECF"/>
    <property type="match status" value="1"/>
</dbReference>
<keyword evidence="10" id="KW-1185">Reference proteome</keyword>
<dbReference type="InterPro" id="IPR014284">
    <property type="entry name" value="RNA_pol_sigma-70_dom"/>
</dbReference>
<evidence type="ECO:0000256" key="4">
    <source>
        <dbReference type="ARBA" id="ARBA00023125"/>
    </source>
</evidence>
<evidence type="ECO:0000313" key="10">
    <source>
        <dbReference type="Proteomes" id="UP000468388"/>
    </source>
</evidence>
<dbReference type="Gene3D" id="1.10.10.10">
    <property type="entry name" value="Winged helix-like DNA-binding domain superfamily/Winged helix DNA-binding domain"/>
    <property type="match status" value="1"/>
</dbReference>
<comment type="similarity">
    <text evidence="1 6">Belongs to the sigma-70 factor family. ECF subfamily.</text>
</comment>
<dbReference type="PANTHER" id="PTHR43133:SF46">
    <property type="entry name" value="RNA POLYMERASE SIGMA-70 FACTOR ECF SUBFAMILY"/>
    <property type="match status" value="1"/>
</dbReference>
<dbReference type="Gene3D" id="1.10.1740.10">
    <property type="match status" value="1"/>
</dbReference>
<evidence type="ECO:0000259" key="8">
    <source>
        <dbReference type="Pfam" id="PF08281"/>
    </source>
</evidence>
<dbReference type="InterPro" id="IPR000838">
    <property type="entry name" value="RNA_pol_sigma70_ECF_CS"/>
</dbReference>
<sequence>MDNTLLDKVIAGDERAFRVLFDTHRDKLYAYMLRLSNERTLAEDIVQEVFLKIWIGREQLADIRNFDAYLFTIARNHAFNLSKQIVYRKALLFQITSTQPQSDECTEKEVDFKNLQSLLARELGKLPPQQKKIFTLSRFEGLSNEDIARQQSISIGTVKKHLSLATQTLKAALKDKADIVMIVGIIVKFF</sequence>
<evidence type="ECO:0000313" key="9">
    <source>
        <dbReference type="EMBL" id="MVT41179.1"/>
    </source>
</evidence>
<dbReference type="InterPro" id="IPR014327">
    <property type="entry name" value="RNA_pol_sigma70_bacteroid"/>
</dbReference>
<dbReference type="NCBIfam" id="TIGR02937">
    <property type="entry name" value="sigma70-ECF"/>
    <property type="match status" value="1"/>
</dbReference>
<evidence type="ECO:0000256" key="1">
    <source>
        <dbReference type="ARBA" id="ARBA00010641"/>
    </source>
</evidence>
<dbReference type="GO" id="GO:0016987">
    <property type="term" value="F:sigma factor activity"/>
    <property type="evidence" value="ECO:0007669"/>
    <property type="project" value="UniProtKB-KW"/>
</dbReference>
<dbReference type="InterPro" id="IPR013324">
    <property type="entry name" value="RNA_pol_sigma_r3/r4-like"/>
</dbReference>
<evidence type="ECO:0000256" key="6">
    <source>
        <dbReference type="RuleBase" id="RU000716"/>
    </source>
</evidence>
<dbReference type="SUPFAM" id="SSF88659">
    <property type="entry name" value="Sigma3 and sigma4 domains of RNA polymerase sigma factors"/>
    <property type="match status" value="1"/>
</dbReference>
<reference evidence="9 10" key="1">
    <citation type="submission" date="2019-12" db="EMBL/GenBank/DDBJ databases">
        <title>The draft genomic sequence of strain Chitinophaga oryziterrae JCM 16595.</title>
        <authorList>
            <person name="Zhang X."/>
        </authorList>
    </citation>
    <scope>NUCLEOTIDE SEQUENCE [LARGE SCALE GENOMIC DNA]</scope>
    <source>
        <strain evidence="9 10">JCM 16595</strain>
    </source>
</reference>
<feature type="domain" description="RNA polymerase sigma factor 70 region 4 type 2" evidence="8">
    <location>
        <begin position="119"/>
        <end position="166"/>
    </location>
</feature>
<keyword evidence="4 6" id="KW-0238">DNA-binding</keyword>
<dbReference type="InterPro" id="IPR013325">
    <property type="entry name" value="RNA_pol_sigma_r2"/>
</dbReference>
<dbReference type="InterPro" id="IPR039425">
    <property type="entry name" value="RNA_pol_sigma-70-like"/>
</dbReference>
<organism evidence="9 10">
    <name type="scientific">Chitinophaga oryziterrae</name>
    <dbReference type="NCBI Taxonomy" id="1031224"/>
    <lineage>
        <taxon>Bacteria</taxon>
        <taxon>Pseudomonadati</taxon>
        <taxon>Bacteroidota</taxon>
        <taxon>Chitinophagia</taxon>
        <taxon>Chitinophagales</taxon>
        <taxon>Chitinophagaceae</taxon>
        <taxon>Chitinophaga</taxon>
    </lineage>
</organism>
<dbReference type="InterPro" id="IPR007627">
    <property type="entry name" value="RNA_pol_sigma70_r2"/>
</dbReference>
<dbReference type="RefSeq" id="WP_157299788.1">
    <property type="nucleotide sequence ID" value="NZ_BAAAZB010000007.1"/>
</dbReference>
<name>A0A6N8JAB2_9BACT</name>
<feature type="domain" description="RNA polymerase sigma-70 region 2" evidence="7">
    <location>
        <begin position="20"/>
        <end position="79"/>
    </location>
</feature>
<evidence type="ECO:0000256" key="3">
    <source>
        <dbReference type="ARBA" id="ARBA00023082"/>
    </source>
</evidence>
<keyword evidence="2 6" id="KW-0805">Transcription regulation</keyword>
<dbReference type="InterPro" id="IPR036388">
    <property type="entry name" value="WH-like_DNA-bd_sf"/>
</dbReference>
<comment type="caution">
    <text evidence="9">The sequence shown here is derived from an EMBL/GenBank/DDBJ whole genome shotgun (WGS) entry which is preliminary data.</text>
</comment>
<dbReference type="GO" id="GO:0006352">
    <property type="term" value="P:DNA-templated transcription initiation"/>
    <property type="evidence" value="ECO:0007669"/>
    <property type="project" value="InterPro"/>
</dbReference>
<dbReference type="AlphaFoldDB" id="A0A6N8JAB2"/>
<keyword evidence="5 6" id="KW-0804">Transcription</keyword>
<keyword evidence="3 6" id="KW-0731">Sigma factor</keyword>
<dbReference type="Proteomes" id="UP000468388">
    <property type="component" value="Unassembled WGS sequence"/>
</dbReference>
<dbReference type="EMBL" id="WRXO01000002">
    <property type="protein sequence ID" value="MVT41179.1"/>
    <property type="molecule type" value="Genomic_DNA"/>
</dbReference>
<evidence type="ECO:0000259" key="7">
    <source>
        <dbReference type="Pfam" id="PF04542"/>
    </source>
</evidence>
<dbReference type="GO" id="GO:0003677">
    <property type="term" value="F:DNA binding"/>
    <property type="evidence" value="ECO:0007669"/>
    <property type="project" value="UniProtKB-KW"/>
</dbReference>
<dbReference type="Pfam" id="PF04542">
    <property type="entry name" value="Sigma70_r2"/>
    <property type="match status" value="1"/>
</dbReference>